<dbReference type="Proteomes" id="UP001159042">
    <property type="component" value="Unassembled WGS sequence"/>
</dbReference>
<feature type="domain" description="Tyr recombinase" evidence="3">
    <location>
        <begin position="119"/>
        <end position="296"/>
    </location>
</feature>
<accession>A0AAV8VBP4</accession>
<evidence type="ECO:0000256" key="2">
    <source>
        <dbReference type="ARBA" id="ARBA00023172"/>
    </source>
</evidence>
<dbReference type="SUPFAM" id="SSF56349">
    <property type="entry name" value="DNA breaking-rejoining enzymes"/>
    <property type="match status" value="1"/>
</dbReference>
<dbReference type="Gene3D" id="1.10.443.10">
    <property type="entry name" value="Intergrase catalytic core"/>
    <property type="match status" value="1"/>
</dbReference>
<name>A0AAV8VBP4_9CUCU</name>
<keyword evidence="2" id="KW-0233">DNA recombination</keyword>
<keyword evidence="1" id="KW-0238">DNA-binding</keyword>
<dbReference type="EMBL" id="JANEYG010000167">
    <property type="protein sequence ID" value="KAJ8911695.1"/>
    <property type="molecule type" value="Genomic_DNA"/>
</dbReference>
<dbReference type="GO" id="GO:0006310">
    <property type="term" value="P:DNA recombination"/>
    <property type="evidence" value="ECO:0007669"/>
    <property type="project" value="UniProtKB-KW"/>
</dbReference>
<protein>
    <recommendedName>
        <fullName evidence="3">Tyr recombinase domain-containing protein</fullName>
    </recommendedName>
</protein>
<dbReference type="AlphaFoldDB" id="A0AAV8VBP4"/>
<reference evidence="4 5" key="1">
    <citation type="journal article" date="2023" name="Insect Mol. Biol.">
        <title>Genome sequencing provides insights into the evolution of gene families encoding plant cell wall-degrading enzymes in longhorned beetles.</title>
        <authorList>
            <person name="Shin N.R."/>
            <person name="Okamura Y."/>
            <person name="Kirsch R."/>
            <person name="Pauchet Y."/>
        </authorList>
    </citation>
    <scope>NUCLEOTIDE SEQUENCE [LARGE SCALE GENOMIC DNA]</scope>
    <source>
        <strain evidence="4">EAD_L_NR</strain>
    </source>
</reference>
<sequence length="383" mass="43383">MELSSFSEEESREKTTDEIRSVAAAAKDSLLPSKSKHLYEETYNAYRKWCCNKKIKSTCEDSILAYFNSDLSRYKSSSLWSKYSKLRSTINLREGIDIMSFFFLKRKGEGYKPKKSLILTREHIDEFLIKVDTKEHLFNKVILIFGVAGACRRQELVTLSTTCVQDCGTHFLVKLEDTKTKAERSFIITPGKFENVHTLELVRRYSALRPTRTTHNRFFVNYIKEKCTVQPVGIHKIGSVPSLVAKFLHLENFSSYTGQCFRRSAATLLANAGANMEVIKRHGGWRSSTVAEGYIEDCENTKINIAQKILRETAPAELSPCSSISTEYLEKYATDEGKNQKPKGKAFYIGLAFVELGSQKKEIGNTSVKNIIRVPGVTGNIDK</sequence>
<evidence type="ECO:0000256" key="1">
    <source>
        <dbReference type="ARBA" id="ARBA00023125"/>
    </source>
</evidence>
<dbReference type="GO" id="GO:0003677">
    <property type="term" value="F:DNA binding"/>
    <property type="evidence" value="ECO:0007669"/>
    <property type="project" value="UniProtKB-KW"/>
</dbReference>
<evidence type="ECO:0000259" key="3">
    <source>
        <dbReference type="Pfam" id="PF00589"/>
    </source>
</evidence>
<dbReference type="InterPro" id="IPR013762">
    <property type="entry name" value="Integrase-like_cat_sf"/>
</dbReference>
<evidence type="ECO:0000313" key="4">
    <source>
        <dbReference type="EMBL" id="KAJ8911695.1"/>
    </source>
</evidence>
<keyword evidence="5" id="KW-1185">Reference proteome</keyword>
<dbReference type="PANTHER" id="PTHR30349:SF41">
    <property type="entry name" value="INTEGRASE_RECOMBINASE PROTEIN MJ0367-RELATED"/>
    <property type="match status" value="1"/>
</dbReference>
<dbReference type="InterPro" id="IPR011010">
    <property type="entry name" value="DNA_brk_join_enz"/>
</dbReference>
<proteinExistence type="predicted"/>
<dbReference type="InterPro" id="IPR050090">
    <property type="entry name" value="Tyrosine_recombinase_XerCD"/>
</dbReference>
<dbReference type="InterPro" id="IPR002104">
    <property type="entry name" value="Integrase_catalytic"/>
</dbReference>
<evidence type="ECO:0000313" key="5">
    <source>
        <dbReference type="Proteomes" id="UP001159042"/>
    </source>
</evidence>
<dbReference type="PANTHER" id="PTHR30349">
    <property type="entry name" value="PHAGE INTEGRASE-RELATED"/>
    <property type="match status" value="1"/>
</dbReference>
<organism evidence="4 5">
    <name type="scientific">Exocentrus adspersus</name>
    <dbReference type="NCBI Taxonomy" id="1586481"/>
    <lineage>
        <taxon>Eukaryota</taxon>
        <taxon>Metazoa</taxon>
        <taxon>Ecdysozoa</taxon>
        <taxon>Arthropoda</taxon>
        <taxon>Hexapoda</taxon>
        <taxon>Insecta</taxon>
        <taxon>Pterygota</taxon>
        <taxon>Neoptera</taxon>
        <taxon>Endopterygota</taxon>
        <taxon>Coleoptera</taxon>
        <taxon>Polyphaga</taxon>
        <taxon>Cucujiformia</taxon>
        <taxon>Chrysomeloidea</taxon>
        <taxon>Cerambycidae</taxon>
        <taxon>Lamiinae</taxon>
        <taxon>Acanthocinini</taxon>
        <taxon>Exocentrus</taxon>
    </lineage>
</organism>
<dbReference type="GO" id="GO:0015074">
    <property type="term" value="P:DNA integration"/>
    <property type="evidence" value="ECO:0007669"/>
    <property type="project" value="InterPro"/>
</dbReference>
<dbReference type="Pfam" id="PF00589">
    <property type="entry name" value="Phage_integrase"/>
    <property type="match status" value="1"/>
</dbReference>
<comment type="caution">
    <text evidence="4">The sequence shown here is derived from an EMBL/GenBank/DDBJ whole genome shotgun (WGS) entry which is preliminary data.</text>
</comment>
<gene>
    <name evidence="4" type="ORF">NQ315_017147</name>
</gene>